<dbReference type="CDD" id="cd02440">
    <property type="entry name" value="AdoMet_MTases"/>
    <property type="match status" value="1"/>
</dbReference>
<proteinExistence type="predicted"/>
<protein>
    <submittedName>
        <fullName evidence="3">16S rRNA (Guanine(966)-N(2))-methyltransferase RsmD</fullName>
        <ecNumber evidence="3">2.1.1.171</ecNumber>
    </submittedName>
</protein>
<dbReference type="AlphaFoldDB" id="A0AAW4G9E1"/>
<evidence type="ECO:0000313" key="4">
    <source>
        <dbReference type="Proteomes" id="UP001195196"/>
    </source>
</evidence>
<gene>
    <name evidence="3" type="primary">rsmD</name>
    <name evidence="3" type="ORF">JTZ10_19325</name>
</gene>
<dbReference type="PIRSF" id="PIRSF004553">
    <property type="entry name" value="CHP00095"/>
    <property type="match status" value="1"/>
</dbReference>
<dbReference type="PROSITE" id="PS00092">
    <property type="entry name" value="N6_MTASE"/>
    <property type="match status" value="1"/>
</dbReference>
<dbReference type="InterPro" id="IPR004398">
    <property type="entry name" value="RNA_MeTrfase_RsmD"/>
</dbReference>
<dbReference type="GO" id="GO:0003676">
    <property type="term" value="F:nucleic acid binding"/>
    <property type="evidence" value="ECO:0007669"/>
    <property type="project" value="InterPro"/>
</dbReference>
<dbReference type="EC" id="2.1.1.171" evidence="3"/>
<keyword evidence="2 3" id="KW-0808">Transferase</keyword>
<dbReference type="InterPro" id="IPR029063">
    <property type="entry name" value="SAM-dependent_MTases_sf"/>
</dbReference>
<dbReference type="NCBIfam" id="TIGR00095">
    <property type="entry name" value="16S rRNA (guanine(966)-N(2))-methyltransferase RsmD"/>
    <property type="match status" value="1"/>
</dbReference>
<dbReference type="Proteomes" id="UP001195196">
    <property type="component" value="Unassembled WGS sequence"/>
</dbReference>
<comment type="caution">
    <text evidence="3">The sequence shown here is derived from an EMBL/GenBank/DDBJ whole genome shotgun (WGS) entry which is preliminary data.</text>
</comment>
<dbReference type="Gene3D" id="3.40.50.150">
    <property type="entry name" value="Vaccinia Virus protein VP39"/>
    <property type="match status" value="1"/>
</dbReference>
<dbReference type="Pfam" id="PF03602">
    <property type="entry name" value="Cons_hypoth95"/>
    <property type="match status" value="1"/>
</dbReference>
<evidence type="ECO:0000256" key="1">
    <source>
        <dbReference type="ARBA" id="ARBA00022603"/>
    </source>
</evidence>
<dbReference type="SUPFAM" id="SSF53335">
    <property type="entry name" value="S-adenosyl-L-methionine-dependent methyltransferases"/>
    <property type="match status" value="1"/>
</dbReference>
<dbReference type="GO" id="GO:0052913">
    <property type="term" value="F:16S rRNA (guanine(966)-N(2))-methyltransferase activity"/>
    <property type="evidence" value="ECO:0007669"/>
    <property type="project" value="UniProtKB-EC"/>
</dbReference>
<name>A0AAW4G9E1_GORRU</name>
<dbReference type="EMBL" id="JAFFGU010000012">
    <property type="protein sequence ID" value="MBM7279903.1"/>
    <property type="molecule type" value="Genomic_DNA"/>
</dbReference>
<evidence type="ECO:0000256" key="2">
    <source>
        <dbReference type="ARBA" id="ARBA00022679"/>
    </source>
</evidence>
<dbReference type="InterPro" id="IPR002052">
    <property type="entry name" value="DNA_methylase_N6_adenine_CS"/>
</dbReference>
<dbReference type="PANTHER" id="PTHR43542">
    <property type="entry name" value="METHYLTRANSFERASE"/>
    <property type="match status" value="1"/>
</dbReference>
<accession>A0AAW4G9E1</accession>
<reference evidence="3" key="1">
    <citation type="submission" date="2021-02" db="EMBL/GenBank/DDBJ databases">
        <title>Taxonomy, biology and ecology of Rhodococcus bacteria occurring in California pistachio and other woody hosts as revealed by genome sequence analyses.</title>
        <authorList>
            <person name="Riely B."/>
            <person name="Gai Y."/>
        </authorList>
    </citation>
    <scope>NUCLEOTIDE SEQUENCE</scope>
    <source>
        <strain evidence="3">BP-295</strain>
    </source>
</reference>
<dbReference type="PANTHER" id="PTHR43542:SF1">
    <property type="entry name" value="METHYLTRANSFERASE"/>
    <property type="match status" value="1"/>
</dbReference>
<dbReference type="RefSeq" id="WP_119032566.1">
    <property type="nucleotide sequence ID" value="NZ_CP022580.1"/>
</dbReference>
<evidence type="ECO:0000313" key="3">
    <source>
        <dbReference type="EMBL" id="MBM7279903.1"/>
    </source>
</evidence>
<keyword evidence="1 3" id="KW-0489">Methyltransferase</keyword>
<sequence length="186" mass="19704">MTRIIAGELRGRRLRVPDEGTRPTSDRVRESVFNMLDARFDLHGLWVLDLYAGSGALGIEAVSRGAAGATFVDSARKAATVIGANVKACGIAASTTVLTRPVSAYLSTPPEKTYDLVFSDPPYAVDAAALSDDLAKLAATRLADDALVVVERSTRSAGDIWPGGFEVVVDKNYGDTRVEVGEFIGS</sequence>
<organism evidence="3 4">
    <name type="scientific">Gordonia rubripertincta</name>
    <name type="common">Rhodococcus corallinus</name>
    <dbReference type="NCBI Taxonomy" id="36822"/>
    <lineage>
        <taxon>Bacteria</taxon>
        <taxon>Bacillati</taxon>
        <taxon>Actinomycetota</taxon>
        <taxon>Actinomycetes</taxon>
        <taxon>Mycobacteriales</taxon>
        <taxon>Gordoniaceae</taxon>
        <taxon>Gordonia</taxon>
    </lineage>
</organism>